<dbReference type="Gene3D" id="2.60.40.3330">
    <property type="match status" value="1"/>
</dbReference>
<gene>
    <name evidence="5" type="ORF">PMAYCL1PPCAC_10934</name>
</gene>
<reference evidence="6" key="1">
    <citation type="submission" date="2022-10" db="EMBL/GenBank/DDBJ databases">
        <title>Genome assembly of Pristionchus species.</title>
        <authorList>
            <person name="Yoshida K."/>
            <person name="Sommer R.J."/>
        </authorList>
    </citation>
    <scope>NUCLEOTIDE SEQUENCE [LARGE SCALE GENOMIC DNA]</scope>
    <source>
        <strain evidence="6">RS5460</strain>
    </source>
</reference>
<name>A0AAN4ZK05_9BILA</name>
<evidence type="ECO:0000256" key="1">
    <source>
        <dbReference type="ARBA" id="ARBA00004613"/>
    </source>
</evidence>
<evidence type="ECO:0000256" key="2">
    <source>
        <dbReference type="ARBA" id="ARBA00010112"/>
    </source>
</evidence>
<evidence type="ECO:0000313" key="6">
    <source>
        <dbReference type="Proteomes" id="UP001328107"/>
    </source>
</evidence>
<keyword evidence="6" id="KW-1185">Reference proteome</keyword>
<comment type="similarity">
    <text evidence="2">Belongs to the nematode transthyretin-like family.</text>
</comment>
<feature type="non-terminal residue" evidence="5">
    <location>
        <position position="1"/>
    </location>
</feature>
<dbReference type="AlphaFoldDB" id="A0AAN4ZK05"/>
<dbReference type="GO" id="GO:0005576">
    <property type="term" value="C:extracellular region"/>
    <property type="evidence" value="ECO:0007669"/>
    <property type="project" value="UniProtKB-SubCell"/>
</dbReference>
<dbReference type="GO" id="GO:0009986">
    <property type="term" value="C:cell surface"/>
    <property type="evidence" value="ECO:0007669"/>
    <property type="project" value="InterPro"/>
</dbReference>
<proteinExistence type="inferred from homology"/>
<dbReference type="EMBL" id="BTRK01000003">
    <property type="protein sequence ID" value="GMR40739.1"/>
    <property type="molecule type" value="Genomic_DNA"/>
</dbReference>
<evidence type="ECO:0000256" key="3">
    <source>
        <dbReference type="ARBA" id="ARBA00022525"/>
    </source>
</evidence>
<dbReference type="Pfam" id="PF01060">
    <property type="entry name" value="TTR-52"/>
    <property type="match status" value="1"/>
</dbReference>
<dbReference type="Proteomes" id="UP001328107">
    <property type="component" value="Unassembled WGS sequence"/>
</dbReference>
<evidence type="ECO:0000256" key="4">
    <source>
        <dbReference type="ARBA" id="ARBA00022729"/>
    </source>
</evidence>
<protein>
    <submittedName>
        <fullName evidence="5">Uncharacterized protein</fullName>
    </submittedName>
</protein>
<dbReference type="PANTHER" id="PTHR21700:SF30">
    <property type="entry name" value="TRANSTHYRETIN-LIKE FAMILY PROTEIN"/>
    <property type="match status" value="1"/>
</dbReference>
<dbReference type="InterPro" id="IPR038479">
    <property type="entry name" value="Transthyretin-like_sf"/>
</dbReference>
<comment type="caution">
    <text evidence="5">The sequence shown here is derived from an EMBL/GenBank/DDBJ whole genome shotgun (WGS) entry which is preliminary data.</text>
</comment>
<keyword evidence="4" id="KW-0732">Signal</keyword>
<organism evidence="5 6">
    <name type="scientific">Pristionchus mayeri</name>
    <dbReference type="NCBI Taxonomy" id="1317129"/>
    <lineage>
        <taxon>Eukaryota</taxon>
        <taxon>Metazoa</taxon>
        <taxon>Ecdysozoa</taxon>
        <taxon>Nematoda</taxon>
        <taxon>Chromadorea</taxon>
        <taxon>Rhabditida</taxon>
        <taxon>Rhabditina</taxon>
        <taxon>Diplogasteromorpha</taxon>
        <taxon>Diplogasteroidea</taxon>
        <taxon>Neodiplogasteridae</taxon>
        <taxon>Pristionchus</taxon>
    </lineage>
</organism>
<evidence type="ECO:0000313" key="5">
    <source>
        <dbReference type="EMBL" id="GMR40739.1"/>
    </source>
</evidence>
<dbReference type="InterPro" id="IPR001534">
    <property type="entry name" value="Transthyretin-like"/>
</dbReference>
<dbReference type="PANTHER" id="PTHR21700">
    <property type="entry name" value="TRANSTHYRETIN-LIKE FAMILY PROTEIN-RELATED"/>
    <property type="match status" value="1"/>
</dbReference>
<sequence length="127" mass="14272">TLLSFCAFQVAQAKIHHVNVSGTIVCDTERMTNALVELWERDVPPVDPHDLLALVRSDPQGEFVLRGSTDELSLPEFFLRVTHTCGAKENCTLIGEVPIADKYVDNEFEMGFLELNGLQQEEKCEHN</sequence>
<keyword evidence="3" id="KW-0964">Secreted</keyword>
<accession>A0AAN4ZK05</accession>
<comment type="subcellular location">
    <subcellularLocation>
        <location evidence="1">Secreted</location>
    </subcellularLocation>
</comment>